<keyword evidence="13" id="KW-1185">Reference proteome</keyword>
<dbReference type="GO" id="GO:0005739">
    <property type="term" value="C:mitochondrion"/>
    <property type="evidence" value="ECO:0007669"/>
    <property type="project" value="UniProtKB-SubCell"/>
</dbReference>
<dbReference type="InterPro" id="IPR029064">
    <property type="entry name" value="Ribosomal_eL30-like_sf"/>
</dbReference>
<evidence type="ECO:0000256" key="1">
    <source>
        <dbReference type="ARBA" id="ARBA00004173"/>
    </source>
</evidence>
<sequence>MRVPTTSICLLARQNLLLRGRTSPSNVFSRSSSLSAIHRGLRDSQKARPQGFQMKALEAAGSGGRTRNQTTSRERRDPGWKAPEFRLRKGKKDITDKGPQPMSRRSRFNSPAESFGKKSQVWQIKHGNLRHEMDKLSQEDERASSRGRSYSDNGRDFGTARRGRTDFKDFKRSDEGRSAGRPPRPFERTSRDHPRTNEDRSFGPQSKYSDGGRTAARPFERNNTRTEFDERRPRTSSFTDRQDDKQPPNGRTEDVVRSDRDAEKVGRDPRREDGPIRIHHTTAASQFLYGRSVVEAALKHSRRQLYRFYVYSGEDRQTLSQDEALSRLAGSREIECITVKGQQGLRMLDKMSGGRPHNGCVLEASPLPQLPVKGLGVAAEEDDRQGFHLELAHQSAEEAQVNGSTAFVPYDLPAGRHPLVLLLDGILDPGNLGAILRSAAFLGVNAVAITKDSSAGLTPVALKASAGAAEVMTLFSVKSTLSFLEQSKEAGWMVYAAVPSTSRMRNNSHLTLDRVESYDPLSSRPTILVIGSEGEGLAKQVRRVSDHEVSIPSASGLFDAVDSLNASVATALLCQTFLKKQTNEILRSQGFAEREQDEEALF</sequence>
<evidence type="ECO:0000256" key="7">
    <source>
        <dbReference type="ARBA" id="ARBA00022946"/>
    </source>
</evidence>
<dbReference type="SUPFAM" id="SSF75217">
    <property type="entry name" value="alpha/beta knot"/>
    <property type="match status" value="1"/>
</dbReference>
<dbReference type="EMBL" id="KQ964251">
    <property type="protein sequence ID" value="KXJ90826.1"/>
    <property type="molecule type" value="Genomic_DNA"/>
</dbReference>
<dbReference type="Gene3D" id="3.40.1280.10">
    <property type="match status" value="1"/>
</dbReference>
<feature type="compositionally biased region" description="Basic and acidic residues" evidence="10">
    <location>
        <begin position="218"/>
        <end position="233"/>
    </location>
</feature>
<dbReference type="Pfam" id="PF08032">
    <property type="entry name" value="SpoU_sub_bind"/>
    <property type="match status" value="1"/>
</dbReference>
<dbReference type="AlphaFoldDB" id="A0A136J1D6"/>
<feature type="compositionally biased region" description="Basic and acidic residues" evidence="10">
    <location>
        <begin position="153"/>
        <end position="201"/>
    </location>
</feature>
<dbReference type="GO" id="GO:0016435">
    <property type="term" value="F:rRNA (guanine) methyltransferase activity"/>
    <property type="evidence" value="ECO:0007669"/>
    <property type="project" value="TreeGrafter"/>
</dbReference>
<dbReference type="InterPro" id="IPR047182">
    <property type="entry name" value="MRM1"/>
</dbReference>
<dbReference type="OrthoDB" id="270651at2759"/>
<dbReference type="GO" id="GO:0003723">
    <property type="term" value="F:RNA binding"/>
    <property type="evidence" value="ECO:0007669"/>
    <property type="project" value="InterPro"/>
</dbReference>
<dbReference type="Gene3D" id="3.30.1330.30">
    <property type="match status" value="1"/>
</dbReference>
<dbReference type="Proteomes" id="UP000070501">
    <property type="component" value="Unassembled WGS sequence"/>
</dbReference>
<dbReference type="InterPro" id="IPR029028">
    <property type="entry name" value="Alpha/beta_knot_MTases"/>
</dbReference>
<dbReference type="PANTHER" id="PTHR46103:SF1">
    <property type="entry name" value="RRNA METHYLTRANSFERASE 1, MITOCHONDRIAL"/>
    <property type="match status" value="1"/>
</dbReference>
<keyword evidence="6" id="KW-0949">S-adenosyl-L-methionine</keyword>
<dbReference type="InParanoid" id="A0A136J1D6"/>
<keyword evidence="4" id="KW-0489">Methyltransferase</keyword>
<proteinExistence type="inferred from homology"/>
<protein>
    <recommendedName>
        <fullName evidence="9">rRNA methyltransferase 1, mitochondrial</fullName>
    </recommendedName>
</protein>
<dbReference type="InterPro" id="IPR013123">
    <property type="entry name" value="SpoU_subst-bd"/>
</dbReference>
<reference evidence="13" key="1">
    <citation type="submission" date="2016-02" db="EMBL/GenBank/DDBJ databases">
        <title>Draft genome sequence of Microdochium bolleyi, a fungal endophyte of beachgrass.</title>
        <authorList>
            <consortium name="DOE Joint Genome Institute"/>
            <person name="David A.S."/>
            <person name="May G."/>
            <person name="Haridas S."/>
            <person name="Lim J."/>
            <person name="Wang M."/>
            <person name="Labutti K."/>
            <person name="Lipzen A."/>
            <person name="Barry K."/>
            <person name="Grigoriev I.V."/>
        </authorList>
    </citation>
    <scope>NUCLEOTIDE SEQUENCE [LARGE SCALE GENOMIC DNA]</scope>
    <source>
        <strain evidence="13">J235TASD1</strain>
    </source>
</reference>
<organism evidence="12 13">
    <name type="scientific">Microdochium bolleyi</name>
    <dbReference type="NCBI Taxonomy" id="196109"/>
    <lineage>
        <taxon>Eukaryota</taxon>
        <taxon>Fungi</taxon>
        <taxon>Dikarya</taxon>
        <taxon>Ascomycota</taxon>
        <taxon>Pezizomycotina</taxon>
        <taxon>Sordariomycetes</taxon>
        <taxon>Xylariomycetidae</taxon>
        <taxon>Xylariales</taxon>
        <taxon>Microdochiaceae</taxon>
        <taxon>Microdochium</taxon>
    </lineage>
</organism>
<evidence type="ECO:0000313" key="12">
    <source>
        <dbReference type="EMBL" id="KXJ90826.1"/>
    </source>
</evidence>
<feature type="compositionally biased region" description="Basic and acidic residues" evidence="10">
    <location>
        <begin position="240"/>
        <end position="275"/>
    </location>
</feature>
<feature type="compositionally biased region" description="Basic and acidic residues" evidence="10">
    <location>
        <begin position="129"/>
        <end position="144"/>
    </location>
</feature>
<evidence type="ECO:0000256" key="5">
    <source>
        <dbReference type="ARBA" id="ARBA00022679"/>
    </source>
</evidence>
<dbReference type="PANTHER" id="PTHR46103">
    <property type="entry name" value="RRNA METHYLTRANSFERASE 1, MITOCHONDRIAL"/>
    <property type="match status" value="1"/>
</dbReference>
<evidence type="ECO:0000256" key="4">
    <source>
        <dbReference type="ARBA" id="ARBA00022603"/>
    </source>
</evidence>
<keyword evidence="7" id="KW-0809">Transit peptide</keyword>
<dbReference type="Pfam" id="PF00588">
    <property type="entry name" value="SpoU_methylase"/>
    <property type="match status" value="1"/>
</dbReference>
<gene>
    <name evidence="12" type="ORF">Micbo1qcDRAFT_163468</name>
</gene>
<accession>A0A136J1D6</accession>
<feature type="domain" description="RNA 2-O ribose methyltransferase substrate binding" evidence="11">
    <location>
        <begin position="287"/>
        <end position="370"/>
    </location>
</feature>
<evidence type="ECO:0000256" key="3">
    <source>
        <dbReference type="ARBA" id="ARBA00022552"/>
    </source>
</evidence>
<dbReference type="CDD" id="cd18105">
    <property type="entry name" value="SpoU-like_MRM1"/>
    <property type="match status" value="1"/>
</dbReference>
<dbReference type="InterPro" id="IPR001537">
    <property type="entry name" value="SpoU_MeTrfase"/>
</dbReference>
<name>A0A136J1D6_9PEZI</name>
<evidence type="ECO:0000313" key="13">
    <source>
        <dbReference type="Proteomes" id="UP000070501"/>
    </source>
</evidence>
<feature type="compositionally biased region" description="Basic and acidic residues" evidence="10">
    <location>
        <begin position="72"/>
        <end position="96"/>
    </location>
</feature>
<evidence type="ECO:0000256" key="2">
    <source>
        <dbReference type="ARBA" id="ARBA00007228"/>
    </source>
</evidence>
<evidence type="ECO:0000256" key="9">
    <source>
        <dbReference type="ARBA" id="ARBA00034881"/>
    </source>
</evidence>
<evidence type="ECO:0000259" key="11">
    <source>
        <dbReference type="SMART" id="SM00967"/>
    </source>
</evidence>
<dbReference type="InterPro" id="IPR047261">
    <property type="entry name" value="MRM1_MeTrfase_dom"/>
</dbReference>
<keyword evidence="5" id="KW-0808">Transferase</keyword>
<comment type="similarity">
    <text evidence="2">Belongs to the class IV-like SAM-binding methyltransferase superfamily. RNA methyltransferase TrmH family.</text>
</comment>
<evidence type="ECO:0000256" key="6">
    <source>
        <dbReference type="ARBA" id="ARBA00022691"/>
    </source>
</evidence>
<dbReference type="FunFam" id="3.30.1330.30:FF:000035">
    <property type="entry name" value="TrmH family RNA methyltransferase"/>
    <property type="match status" value="1"/>
</dbReference>
<keyword evidence="3" id="KW-0698">rRNA processing</keyword>
<dbReference type="FunCoup" id="A0A136J1D6">
    <property type="interactions" value="208"/>
</dbReference>
<feature type="region of interest" description="Disordered" evidence="10">
    <location>
        <begin position="57"/>
        <end position="275"/>
    </location>
</feature>
<dbReference type="InterPro" id="IPR029026">
    <property type="entry name" value="tRNA_m1G_MTases_N"/>
</dbReference>
<evidence type="ECO:0000256" key="8">
    <source>
        <dbReference type="ARBA" id="ARBA00023128"/>
    </source>
</evidence>
<dbReference type="STRING" id="196109.A0A136J1D6"/>
<keyword evidence="8" id="KW-0496">Mitochondrion</keyword>
<dbReference type="SUPFAM" id="SSF55315">
    <property type="entry name" value="L30e-like"/>
    <property type="match status" value="1"/>
</dbReference>
<comment type="subcellular location">
    <subcellularLocation>
        <location evidence="1">Mitochondrion</location>
    </subcellularLocation>
</comment>
<dbReference type="SMART" id="SM00967">
    <property type="entry name" value="SpoU_sub_bind"/>
    <property type="match status" value="1"/>
</dbReference>
<evidence type="ECO:0000256" key="10">
    <source>
        <dbReference type="SAM" id="MobiDB-lite"/>
    </source>
</evidence>